<evidence type="ECO:0000313" key="2">
    <source>
        <dbReference type="Proteomes" id="UP001460270"/>
    </source>
</evidence>
<dbReference type="InterPro" id="IPR036438">
    <property type="entry name" value="Insulin-like_sf"/>
</dbReference>
<gene>
    <name evidence="1" type="ORF">WMY93_008134</name>
</gene>
<evidence type="ECO:0008006" key="3">
    <source>
        <dbReference type="Google" id="ProtNLM"/>
    </source>
</evidence>
<keyword evidence="2" id="KW-1185">Reference proteome</keyword>
<comment type="caution">
    <text evidence="1">The sequence shown here is derived from an EMBL/GenBank/DDBJ whole genome shotgun (WGS) entry which is preliminary data.</text>
</comment>
<dbReference type="SUPFAM" id="SSF56994">
    <property type="entry name" value="Insulin-like"/>
    <property type="match status" value="1"/>
</dbReference>
<sequence length="169" mass="18423">MTPGPAVRSQTCICASPQHRPAPPTPELHHVCVLVTIGLSAGAGGGCLPRGRWLQLSAPVWDSPGGSAEHGLWGQGLLLQPQRDTHPGIVHYTERRGIVQECCENPCSLLALEKQSYRALHTEMNPFTLTDNLILSSNRSSLWLPCGSSENWWRLFSLSAKKGGELHQD</sequence>
<name>A0AAW0PLK4_9GOBI</name>
<dbReference type="Proteomes" id="UP001460270">
    <property type="component" value="Unassembled WGS sequence"/>
</dbReference>
<dbReference type="Gene3D" id="1.10.100.10">
    <property type="entry name" value="Insulin-like"/>
    <property type="match status" value="1"/>
</dbReference>
<protein>
    <recommendedName>
        <fullName evidence="3">Insulin-like domain-containing protein</fullName>
    </recommendedName>
</protein>
<evidence type="ECO:0000313" key="1">
    <source>
        <dbReference type="EMBL" id="KAK7925824.1"/>
    </source>
</evidence>
<dbReference type="EMBL" id="JBBPFD010000005">
    <property type="protein sequence ID" value="KAK7925824.1"/>
    <property type="molecule type" value="Genomic_DNA"/>
</dbReference>
<dbReference type="AlphaFoldDB" id="A0AAW0PLK4"/>
<proteinExistence type="predicted"/>
<accession>A0AAW0PLK4</accession>
<reference evidence="2" key="1">
    <citation type="submission" date="2024-04" db="EMBL/GenBank/DDBJ databases">
        <title>Salinicola lusitanus LLJ914,a marine bacterium isolated from the Okinawa Trough.</title>
        <authorList>
            <person name="Li J."/>
        </authorList>
    </citation>
    <scope>NUCLEOTIDE SEQUENCE [LARGE SCALE GENOMIC DNA]</scope>
</reference>
<organism evidence="1 2">
    <name type="scientific">Mugilogobius chulae</name>
    <name type="common">yellowstripe goby</name>
    <dbReference type="NCBI Taxonomy" id="88201"/>
    <lineage>
        <taxon>Eukaryota</taxon>
        <taxon>Metazoa</taxon>
        <taxon>Chordata</taxon>
        <taxon>Craniata</taxon>
        <taxon>Vertebrata</taxon>
        <taxon>Euteleostomi</taxon>
        <taxon>Actinopterygii</taxon>
        <taxon>Neopterygii</taxon>
        <taxon>Teleostei</taxon>
        <taxon>Neoteleostei</taxon>
        <taxon>Acanthomorphata</taxon>
        <taxon>Gobiaria</taxon>
        <taxon>Gobiiformes</taxon>
        <taxon>Gobioidei</taxon>
        <taxon>Gobiidae</taxon>
        <taxon>Gobionellinae</taxon>
        <taxon>Mugilogobius</taxon>
    </lineage>
</organism>